<evidence type="ECO:0000313" key="7">
    <source>
        <dbReference type="Proteomes" id="UP000779809"/>
    </source>
</evidence>
<evidence type="ECO:0000256" key="2">
    <source>
        <dbReference type="ARBA" id="ARBA00022692"/>
    </source>
</evidence>
<protein>
    <submittedName>
        <fullName evidence="6">Isoprenylcysteine carboxylmethyltransferase family protein</fullName>
    </submittedName>
</protein>
<sequence length="185" mass="20758">MKLDWGRVARRIRIPLGFAFAGVYFWFARPAWRSLAIGAVVVLLGLWLRAFASGYVKKAAELTTTGPYAYTRNPLYLGSMIMAAGFGVAARNWWLGAGMVAVFLLIYLPVIRFEEELLRGLFPADFDAYFARVPRLLPRLRAEKSDAPGEFSRALYLKHREYQAAIGAAVMFAALAAKMVWWGTI</sequence>
<name>A0A932A7M7_9BACT</name>
<organism evidence="6 7">
    <name type="scientific">Candidatus Korobacter versatilis</name>
    <dbReference type="NCBI Taxonomy" id="658062"/>
    <lineage>
        <taxon>Bacteria</taxon>
        <taxon>Pseudomonadati</taxon>
        <taxon>Acidobacteriota</taxon>
        <taxon>Terriglobia</taxon>
        <taxon>Terriglobales</taxon>
        <taxon>Candidatus Korobacteraceae</taxon>
        <taxon>Candidatus Korobacter</taxon>
    </lineage>
</organism>
<dbReference type="PANTHER" id="PTHR12714:SF9">
    <property type="entry name" value="PROTEIN-S-ISOPRENYLCYSTEINE O-METHYLTRANSFERASE"/>
    <property type="match status" value="1"/>
</dbReference>
<evidence type="ECO:0000313" key="6">
    <source>
        <dbReference type="EMBL" id="MBI2678215.1"/>
    </source>
</evidence>
<dbReference type="EMBL" id="JACPNR010000006">
    <property type="protein sequence ID" value="MBI2678215.1"/>
    <property type="molecule type" value="Genomic_DNA"/>
</dbReference>
<proteinExistence type="predicted"/>
<keyword evidence="3 5" id="KW-1133">Transmembrane helix</keyword>
<dbReference type="Gene3D" id="1.20.120.1630">
    <property type="match status" value="1"/>
</dbReference>
<evidence type="ECO:0000256" key="3">
    <source>
        <dbReference type="ARBA" id="ARBA00022989"/>
    </source>
</evidence>
<feature type="transmembrane region" description="Helical" evidence="5">
    <location>
        <begin position="35"/>
        <end position="56"/>
    </location>
</feature>
<keyword evidence="2 5" id="KW-0812">Transmembrane</keyword>
<gene>
    <name evidence="6" type="ORF">HYX28_05500</name>
</gene>
<comment type="subcellular location">
    <subcellularLocation>
        <location evidence="1">Endomembrane system</location>
        <topology evidence="1">Multi-pass membrane protein</topology>
    </subcellularLocation>
</comment>
<feature type="transmembrane region" description="Helical" evidence="5">
    <location>
        <begin position="162"/>
        <end position="182"/>
    </location>
</feature>
<dbReference type="Proteomes" id="UP000779809">
    <property type="component" value="Unassembled WGS sequence"/>
</dbReference>
<evidence type="ECO:0000256" key="4">
    <source>
        <dbReference type="ARBA" id="ARBA00023136"/>
    </source>
</evidence>
<dbReference type="InterPro" id="IPR007318">
    <property type="entry name" value="Phopholipid_MeTrfase"/>
</dbReference>
<feature type="transmembrane region" description="Helical" evidence="5">
    <location>
        <begin position="68"/>
        <end position="87"/>
    </location>
</feature>
<dbReference type="AlphaFoldDB" id="A0A932A7M7"/>
<reference evidence="6" key="1">
    <citation type="submission" date="2020-07" db="EMBL/GenBank/DDBJ databases">
        <title>Huge and variable diversity of episymbiotic CPR bacteria and DPANN archaea in groundwater ecosystems.</title>
        <authorList>
            <person name="He C.Y."/>
            <person name="Keren R."/>
            <person name="Whittaker M."/>
            <person name="Farag I.F."/>
            <person name="Doudna J."/>
            <person name="Cate J.H.D."/>
            <person name="Banfield J.F."/>
        </authorList>
    </citation>
    <scope>NUCLEOTIDE SEQUENCE</scope>
    <source>
        <strain evidence="6">NC_groundwater_580_Pr5_B-0.1um_64_19</strain>
    </source>
</reference>
<feature type="transmembrane region" description="Helical" evidence="5">
    <location>
        <begin position="93"/>
        <end position="111"/>
    </location>
</feature>
<evidence type="ECO:0000256" key="5">
    <source>
        <dbReference type="SAM" id="Phobius"/>
    </source>
</evidence>
<evidence type="ECO:0000256" key="1">
    <source>
        <dbReference type="ARBA" id="ARBA00004127"/>
    </source>
</evidence>
<dbReference type="Pfam" id="PF04191">
    <property type="entry name" value="PEMT"/>
    <property type="match status" value="1"/>
</dbReference>
<dbReference type="GO" id="GO:0012505">
    <property type="term" value="C:endomembrane system"/>
    <property type="evidence" value="ECO:0007669"/>
    <property type="project" value="UniProtKB-SubCell"/>
</dbReference>
<dbReference type="GO" id="GO:0016740">
    <property type="term" value="F:transferase activity"/>
    <property type="evidence" value="ECO:0007669"/>
    <property type="project" value="UniProtKB-ARBA"/>
</dbReference>
<dbReference type="PANTHER" id="PTHR12714">
    <property type="entry name" value="PROTEIN-S ISOPRENYLCYSTEINE O-METHYLTRANSFERASE"/>
    <property type="match status" value="1"/>
</dbReference>
<feature type="transmembrane region" description="Helical" evidence="5">
    <location>
        <begin position="12"/>
        <end position="29"/>
    </location>
</feature>
<keyword evidence="4 5" id="KW-0472">Membrane</keyword>
<accession>A0A932A7M7</accession>
<comment type="caution">
    <text evidence="6">The sequence shown here is derived from an EMBL/GenBank/DDBJ whole genome shotgun (WGS) entry which is preliminary data.</text>
</comment>